<reference evidence="2" key="2">
    <citation type="journal article" date="2021" name="PeerJ">
        <title>Extensive microbial diversity within the chicken gut microbiome revealed by metagenomics and culture.</title>
        <authorList>
            <person name="Gilroy R."/>
            <person name="Ravi A."/>
            <person name="Getino M."/>
            <person name="Pursley I."/>
            <person name="Horton D.L."/>
            <person name="Alikhan N.F."/>
            <person name="Baker D."/>
            <person name="Gharbi K."/>
            <person name="Hall N."/>
            <person name="Watson M."/>
            <person name="Adriaenssens E.M."/>
            <person name="Foster-Nyarko E."/>
            <person name="Jarju S."/>
            <person name="Secka A."/>
            <person name="Antonio M."/>
            <person name="Oren A."/>
            <person name="Chaudhuri R.R."/>
            <person name="La Ragione R."/>
            <person name="Hildebrand F."/>
            <person name="Pallen M.J."/>
        </authorList>
    </citation>
    <scope>NUCLEOTIDE SEQUENCE</scope>
    <source>
        <strain evidence="2">CHK184-20233</strain>
    </source>
</reference>
<dbReference type="PROSITE" id="PS51186">
    <property type="entry name" value="GNAT"/>
    <property type="match status" value="1"/>
</dbReference>
<name>A0A9D1DUD2_9FIRM</name>
<gene>
    <name evidence="2" type="ORF">IAB38_03750</name>
</gene>
<proteinExistence type="predicted"/>
<comment type="caution">
    <text evidence="2">The sequence shown here is derived from an EMBL/GenBank/DDBJ whole genome shotgun (WGS) entry which is preliminary data.</text>
</comment>
<dbReference type="InterPro" id="IPR000182">
    <property type="entry name" value="GNAT_dom"/>
</dbReference>
<protein>
    <submittedName>
        <fullName evidence="2">GNAT family N-acetyltransferase</fullName>
    </submittedName>
</protein>
<dbReference type="Pfam" id="PF00583">
    <property type="entry name" value="Acetyltransf_1"/>
    <property type="match status" value="1"/>
</dbReference>
<dbReference type="Proteomes" id="UP000824232">
    <property type="component" value="Unassembled WGS sequence"/>
</dbReference>
<dbReference type="SUPFAM" id="SSF55729">
    <property type="entry name" value="Acyl-CoA N-acyltransferases (Nat)"/>
    <property type="match status" value="1"/>
</dbReference>
<evidence type="ECO:0000313" key="3">
    <source>
        <dbReference type="Proteomes" id="UP000824232"/>
    </source>
</evidence>
<dbReference type="EMBL" id="DVHC01000038">
    <property type="protein sequence ID" value="HIR59143.1"/>
    <property type="molecule type" value="Genomic_DNA"/>
</dbReference>
<evidence type="ECO:0000313" key="2">
    <source>
        <dbReference type="EMBL" id="HIR59143.1"/>
    </source>
</evidence>
<evidence type="ECO:0000259" key="1">
    <source>
        <dbReference type="PROSITE" id="PS51186"/>
    </source>
</evidence>
<dbReference type="GO" id="GO:0016747">
    <property type="term" value="F:acyltransferase activity, transferring groups other than amino-acyl groups"/>
    <property type="evidence" value="ECO:0007669"/>
    <property type="project" value="InterPro"/>
</dbReference>
<dbReference type="Gene3D" id="3.40.630.30">
    <property type="match status" value="1"/>
</dbReference>
<dbReference type="AlphaFoldDB" id="A0A9D1DUD2"/>
<dbReference type="InterPro" id="IPR016181">
    <property type="entry name" value="Acyl_CoA_acyltransferase"/>
</dbReference>
<feature type="domain" description="N-acetyltransferase" evidence="1">
    <location>
        <begin position="27"/>
        <end position="171"/>
    </location>
</feature>
<reference evidence="2" key="1">
    <citation type="submission" date="2020-10" db="EMBL/GenBank/DDBJ databases">
        <authorList>
            <person name="Gilroy R."/>
        </authorList>
    </citation>
    <scope>NUCLEOTIDE SEQUENCE</scope>
    <source>
        <strain evidence="2">CHK184-20233</strain>
    </source>
</reference>
<sequence length="171" mass="19829">MNFIIKEGNSNDIETVIEVCKTIYENLEHKEWYSIDLMEYDKILKKLEDNAIIVKALYKDDLAGFLIAERHINPTGELAEEIPKDELSSSIEMDNAGVLPKYRGNHLQESLILKAESIMKERDASIKYSYATVHPDNLASFKTLEKTGYKKYKEKLMYGGKIRYIMRKELV</sequence>
<accession>A0A9D1DUD2</accession>
<organism evidence="2 3">
    <name type="scientific">Candidatus Onthousia excrementipullorum</name>
    <dbReference type="NCBI Taxonomy" id="2840884"/>
    <lineage>
        <taxon>Bacteria</taxon>
        <taxon>Bacillati</taxon>
        <taxon>Bacillota</taxon>
        <taxon>Bacilli</taxon>
        <taxon>Candidatus Onthousia</taxon>
    </lineage>
</organism>